<proteinExistence type="predicted"/>
<keyword evidence="10" id="KW-1185">Reference proteome</keyword>
<keyword evidence="2 7" id="KW-0489">Methyltransferase</keyword>
<comment type="catalytic activity">
    <reaction evidence="5">
        <text>a 2'-deoxyadenosine in DNA + S-adenosyl-L-methionine = an N(6)-methyl-2'-deoxyadenosine in DNA + S-adenosyl-L-homocysteine + H(+)</text>
        <dbReference type="Rhea" id="RHEA:15197"/>
        <dbReference type="Rhea" id="RHEA-COMP:12418"/>
        <dbReference type="Rhea" id="RHEA-COMP:12419"/>
        <dbReference type="ChEBI" id="CHEBI:15378"/>
        <dbReference type="ChEBI" id="CHEBI:57856"/>
        <dbReference type="ChEBI" id="CHEBI:59789"/>
        <dbReference type="ChEBI" id="CHEBI:90615"/>
        <dbReference type="ChEBI" id="CHEBI:90616"/>
        <dbReference type="EC" id="2.1.1.72"/>
    </reaction>
</comment>
<dbReference type="PRINTS" id="PR00507">
    <property type="entry name" value="N12N6MTFRASE"/>
</dbReference>
<reference evidence="7 9" key="1">
    <citation type="submission" date="2019-03" db="EMBL/GenBank/DDBJ databases">
        <title>Genomic Encyclopedia of Type Strains, Phase IV (KMG-IV): sequencing the most valuable type-strain genomes for metagenomic binning, comparative biology and taxonomic classification.</title>
        <authorList>
            <person name="Goeker M."/>
        </authorList>
    </citation>
    <scope>NUCLEOTIDE SEQUENCE [LARGE SCALE GENOMIC DNA]</scope>
    <source>
        <strain evidence="7 9">DSM 12034</strain>
    </source>
</reference>
<evidence type="ECO:0000313" key="9">
    <source>
        <dbReference type="Proteomes" id="UP000295536"/>
    </source>
</evidence>
<dbReference type="Pfam" id="PF07669">
    <property type="entry name" value="Eco57I"/>
    <property type="match status" value="1"/>
</dbReference>
<reference evidence="8 10" key="2">
    <citation type="submission" date="2019-07" db="EMBL/GenBank/DDBJ databases">
        <title>Tepidimonas ignava SPS-1037 draft genome.</title>
        <authorList>
            <person name="Da Costa M.S."/>
            <person name="Froufe H.J.C."/>
            <person name="Egas C."/>
            <person name="Albuquerque L."/>
        </authorList>
    </citation>
    <scope>NUCLEOTIDE SEQUENCE [LARGE SCALE GENOMIC DNA]</scope>
    <source>
        <strain evidence="8 10">SPS-1037</strain>
    </source>
</reference>
<evidence type="ECO:0000256" key="3">
    <source>
        <dbReference type="ARBA" id="ARBA00022679"/>
    </source>
</evidence>
<dbReference type="SUPFAM" id="SSF53335">
    <property type="entry name" value="S-adenosyl-L-methionine-dependent methyltransferases"/>
    <property type="match status" value="1"/>
</dbReference>
<evidence type="ECO:0000313" key="8">
    <source>
        <dbReference type="EMBL" id="TSE19801.1"/>
    </source>
</evidence>
<dbReference type="InterPro" id="IPR050953">
    <property type="entry name" value="N4_N6_ade-DNA_methylase"/>
</dbReference>
<feature type="domain" description="Type II methyltransferase M.TaqI-like" evidence="6">
    <location>
        <begin position="578"/>
        <end position="802"/>
    </location>
</feature>
<evidence type="ECO:0000256" key="5">
    <source>
        <dbReference type="ARBA" id="ARBA00047942"/>
    </source>
</evidence>
<dbReference type="InterPro" id="IPR029063">
    <property type="entry name" value="SAM-dependent_MTases_sf"/>
</dbReference>
<dbReference type="EC" id="2.1.1.72" evidence="1"/>
<dbReference type="RefSeq" id="WP_165902860.1">
    <property type="nucleotide sequence ID" value="NZ_SMAH01000015.1"/>
</dbReference>
<dbReference type="InterPro" id="IPR011639">
    <property type="entry name" value="MethylTrfase_TaqI-like_dom"/>
</dbReference>
<dbReference type="Proteomes" id="UP000315577">
    <property type="component" value="Unassembled WGS sequence"/>
</dbReference>
<comment type="caution">
    <text evidence="7">The sequence shown here is derived from an EMBL/GenBank/DDBJ whole genome shotgun (WGS) entry which is preliminary data.</text>
</comment>
<dbReference type="EMBL" id="SMAH01000015">
    <property type="protein sequence ID" value="TCS95260.1"/>
    <property type="molecule type" value="Genomic_DNA"/>
</dbReference>
<evidence type="ECO:0000313" key="7">
    <source>
        <dbReference type="EMBL" id="TCS95260.1"/>
    </source>
</evidence>
<dbReference type="GO" id="GO:0009007">
    <property type="term" value="F:site-specific DNA-methyltransferase (adenine-specific) activity"/>
    <property type="evidence" value="ECO:0007669"/>
    <property type="project" value="UniProtKB-EC"/>
</dbReference>
<evidence type="ECO:0000256" key="4">
    <source>
        <dbReference type="ARBA" id="ARBA00022691"/>
    </source>
</evidence>
<gene>
    <name evidence="7" type="ORF">EDC36_1157</name>
    <name evidence="8" type="ORF">Tigna_02130</name>
</gene>
<name>A0A4R3L8A8_9BURK</name>
<evidence type="ECO:0000256" key="1">
    <source>
        <dbReference type="ARBA" id="ARBA00011900"/>
    </source>
</evidence>
<evidence type="ECO:0000259" key="6">
    <source>
        <dbReference type="Pfam" id="PF07669"/>
    </source>
</evidence>
<organism evidence="7 9">
    <name type="scientific">Tepidimonas ignava</name>
    <dbReference type="NCBI Taxonomy" id="114249"/>
    <lineage>
        <taxon>Bacteria</taxon>
        <taxon>Pseudomonadati</taxon>
        <taxon>Pseudomonadota</taxon>
        <taxon>Betaproteobacteria</taxon>
        <taxon>Burkholderiales</taxon>
        <taxon>Tepidimonas</taxon>
    </lineage>
</organism>
<dbReference type="GO" id="GO:0032259">
    <property type="term" value="P:methylation"/>
    <property type="evidence" value="ECO:0007669"/>
    <property type="project" value="UniProtKB-KW"/>
</dbReference>
<evidence type="ECO:0000256" key="2">
    <source>
        <dbReference type="ARBA" id="ARBA00022603"/>
    </source>
</evidence>
<dbReference type="GO" id="GO:0006304">
    <property type="term" value="P:DNA modification"/>
    <property type="evidence" value="ECO:0007669"/>
    <property type="project" value="InterPro"/>
</dbReference>
<keyword evidence="3 8" id="KW-0808">Transferase</keyword>
<sequence>MSTRAPVLTYTAVRLEGGLLPAEELLRLTHLADPGATEQTESHYDIPKGLKLRDEIRRDFHIALGLWQSFEQARQRHDAHAWTLTVQTWLLPLLRHVLHFADVTPADRSDDPAPTHVAHGGHVPLVLAAHTEGLDSRAERYGQLAADGRQVRQRSPFQLAQQALNARDGWLWGLVSNGLQLRILRDSASLTRPTYLEFDLEAIFSQALLADFTALWLLAHASRFAGYGGKPPASAADCPWERWRALGLATGQTVRGRLRHQVTQALRELGTGFLRHPANDALRQRLRAPDGNYGPQAYFEELLRLVYRLIFLATVEDRRDPTSGQPLLFAPGASPEARSRYLAGYSLTWLRRRSLRHQRHDPHDDLWQALTITFAALQRGEPALGLPALGGLFGADQCPVLDAARLDNAHLLRAIFHLGWTRTDTGLARINYRDMGPEELGSVYESLLELVPDVQGLTTPATARLAFVGDGDTQASTRGHARKLSGSYYTPDALVQELIKSALEPVIQQTLRDHPQQPVQALLALTICDPACGSGHFLLAAARRLADEVAQQRAAAERVGGAPTPDDYRHALRDVVSHCLYGVDKNPMAIELARTALWLEAYCPDRPLTFLDHHLRVGDALLGVLDPKVLQGGIPDEAYTALSGDEREVAAALKKQNRADRQSWQAQSAGSLFAEEELAARVLDVEAMADDTPEGLAEKRAAWQRLQEEAQTSTLARLADLYVAAFLAPKRRDTEDTVPQTSDLWRVRHGQPLPQGVEEAARQLCREHRVFHWWLAFPQVATRGGFDVMLGNPPWEQLQISEEEFFASRAPSVAALAGDKRKKAIAELERSTPWLWREFHAAKRQYDASNLFFRAGGRFPLSAFGKLNTYALFAETFLQATRPGGRAGFIVPTGIATDDSTKAYFERLAVGGYLRSLLCLENEEFVFPSVHHSFRFALLTLCGSPTAEPASLVFFARQPAQIHDARRRFTLAADEFALINPNTRTCPVFRSRADAELTKKLYRAAPVLIREAVVDAEGRVLAPEVNPWGISFSQGLFNMTNDSGLFFDAPAAPGQPPRLPLYEAKMIHQFDHRWASYEAAGAGGEPDTVDVPEARKADPAYSVRPRYWVDEREVLARIARVPRAVARAWLAFLAAQQGRGERAAQEVARAALLLALAQWVAGELFHRQAAGVGAAAGPAGWTPAQAQPHVAPTEAQLEARFPRLLAALRSEGLTTKNAPAEFPKWAQQNLEARLADDELAELAQALRAGDAALAALLDAWMDRRSPRWLMGWRDITSAHVLRTVIASVVPRVGVGHKLPLFRFGPGTEPTLAAVFFGNLDALVLDFVARQKVGGTSLTYHYLKQFPMLPPSRYTPADLAFIVPRVLELTYTAHDLKAWYDDLAAYDPRPASERGRPFAWDPERRALLRAELDAYYARLYGLTRDELRYILDPADVMGADYPSETFRVLKEGEIRAYGEYRTRRLVLEAWDRQNAATPHATGSATA</sequence>
<evidence type="ECO:0000313" key="10">
    <source>
        <dbReference type="Proteomes" id="UP000315577"/>
    </source>
</evidence>
<keyword evidence="4" id="KW-0949">S-adenosyl-L-methionine</keyword>
<dbReference type="PANTHER" id="PTHR33841">
    <property type="entry name" value="DNA METHYLTRANSFERASE YEEA-RELATED"/>
    <property type="match status" value="1"/>
</dbReference>
<dbReference type="Gene3D" id="3.40.50.150">
    <property type="entry name" value="Vaccinia Virus protein VP39"/>
    <property type="match status" value="1"/>
</dbReference>
<accession>A0A4R3L8A8</accession>
<dbReference type="Proteomes" id="UP000295536">
    <property type="component" value="Unassembled WGS sequence"/>
</dbReference>
<dbReference type="EMBL" id="VJNC01000015">
    <property type="protein sequence ID" value="TSE19801.1"/>
    <property type="molecule type" value="Genomic_DNA"/>
</dbReference>
<protein>
    <recommendedName>
        <fullName evidence="1">site-specific DNA-methyltransferase (adenine-specific)</fullName>
        <ecNumber evidence="1">2.1.1.72</ecNumber>
    </recommendedName>
</protein>
<dbReference type="PANTHER" id="PTHR33841:SF1">
    <property type="entry name" value="DNA METHYLTRANSFERASE A"/>
    <property type="match status" value="1"/>
</dbReference>